<name>A0A840I8D8_9PROT</name>
<accession>A0A840I8D8</accession>
<keyword evidence="4" id="KW-1185">Reference proteome</keyword>
<evidence type="ECO:0000256" key="2">
    <source>
        <dbReference type="SAM" id="SignalP"/>
    </source>
</evidence>
<organism evidence="3 4">
    <name type="scientific">Parvularcula dongshanensis</name>
    <dbReference type="NCBI Taxonomy" id="1173995"/>
    <lineage>
        <taxon>Bacteria</taxon>
        <taxon>Pseudomonadati</taxon>
        <taxon>Pseudomonadota</taxon>
        <taxon>Alphaproteobacteria</taxon>
        <taxon>Parvularculales</taxon>
        <taxon>Parvularculaceae</taxon>
        <taxon>Parvularcula</taxon>
    </lineage>
</organism>
<evidence type="ECO:0000313" key="4">
    <source>
        <dbReference type="Proteomes" id="UP000563524"/>
    </source>
</evidence>
<comment type="caution">
    <text evidence="3">The sequence shown here is derived from an EMBL/GenBank/DDBJ whole genome shotgun (WGS) entry which is preliminary data.</text>
</comment>
<dbReference type="EMBL" id="JACHOB010000007">
    <property type="protein sequence ID" value="MBB4660220.1"/>
    <property type="molecule type" value="Genomic_DNA"/>
</dbReference>
<sequence length="122" mass="12821">MSPHGRLFRIVALLTAIMWQLCSAAVAAHETSEAFAHAGEDPAGVHSLLDVEPNDDSSEGQVEKGEQDHPAHAPCGPCHGHALGISSDLDRIGAPVVSGFVLVHRAGPLPSRPDGLFRPPRV</sequence>
<feature type="compositionally biased region" description="Basic and acidic residues" evidence="1">
    <location>
        <begin position="61"/>
        <end position="71"/>
    </location>
</feature>
<gene>
    <name evidence="3" type="ORF">GGQ59_002770</name>
</gene>
<proteinExistence type="predicted"/>
<dbReference type="Proteomes" id="UP000563524">
    <property type="component" value="Unassembled WGS sequence"/>
</dbReference>
<feature type="signal peptide" evidence="2">
    <location>
        <begin position="1"/>
        <end position="27"/>
    </location>
</feature>
<keyword evidence="2" id="KW-0732">Signal</keyword>
<reference evidence="3 4" key="1">
    <citation type="submission" date="2020-08" db="EMBL/GenBank/DDBJ databases">
        <title>Genomic Encyclopedia of Type Strains, Phase IV (KMG-IV): sequencing the most valuable type-strain genomes for metagenomic binning, comparative biology and taxonomic classification.</title>
        <authorList>
            <person name="Goeker M."/>
        </authorList>
    </citation>
    <scope>NUCLEOTIDE SEQUENCE [LARGE SCALE GENOMIC DNA]</scope>
    <source>
        <strain evidence="3 4">DSM 102850</strain>
    </source>
</reference>
<feature type="chain" id="PRO_5032702902" evidence="2">
    <location>
        <begin position="28"/>
        <end position="122"/>
    </location>
</feature>
<evidence type="ECO:0000256" key="1">
    <source>
        <dbReference type="SAM" id="MobiDB-lite"/>
    </source>
</evidence>
<feature type="region of interest" description="Disordered" evidence="1">
    <location>
        <begin position="37"/>
        <end position="75"/>
    </location>
</feature>
<dbReference type="RefSeq" id="WP_183819607.1">
    <property type="nucleotide sequence ID" value="NZ_JACHOB010000007.1"/>
</dbReference>
<dbReference type="AlphaFoldDB" id="A0A840I8D8"/>
<evidence type="ECO:0000313" key="3">
    <source>
        <dbReference type="EMBL" id="MBB4660220.1"/>
    </source>
</evidence>
<protein>
    <submittedName>
        <fullName evidence="3">Cytochrome c553</fullName>
    </submittedName>
</protein>